<dbReference type="EMBL" id="FUWM01000013">
    <property type="protein sequence ID" value="SJZ74256.1"/>
    <property type="molecule type" value="Genomic_DNA"/>
</dbReference>
<keyword evidence="1" id="KW-0812">Transmembrane</keyword>
<accession>A0A1T4N561</accession>
<organism evidence="2 3">
    <name type="scientific">Selenihalanaerobacter shriftii</name>
    <dbReference type="NCBI Taxonomy" id="142842"/>
    <lineage>
        <taxon>Bacteria</taxon>
        <taxon>Bacillati</taxon>
        <taxon>Bacillota</taxon>
        <taxon>Clostridia</taxon>
        <taxon>Halanaerobiales</taxon>
        <taxon>Halobacteroidaceae</taxon>
        <taxon>Selenihalanaerobacter</taxon>
    </lineage>
</organism>
<proteinExistence type="predicted"/>
<protein>
    <recommendedName>
        <fullName evidence="4">CAAX protease self-immunity</fullName>
    </recommendedName>
</protein>
<dbReference type="RefSeq" id="WP_078810157.1">
    <property type="nucleotide sequence ID" value="NZ_FUWM01000013.1"/>
</dbReference>
<feature type="transmembrane region" description="Helical" evidence="1">
    <location>
        <begin position="104"/>
        <end position="123"/>
    </location>
</feature>
<feature type="transmembrane region" description="Helical" evidence="1">
    <location>
        <begin position="47"/>
        <end position="70"/>
    </location>
</feature>
<dbReference type="STRING" id="142842.SAMN02745118_01693"/>
<keyword evidence="3" id="KW-1185">Reference proteome</keyword>
<dbReference type="AlphaFoldDB" id="A0A1T4N561"/>
<evidence type="ECO:0000313" key="2">
    <source>
        <dbReference type="EMBL" id="SJZ74256.1"/>
    </source>
</evidence>
<dbReference type="Proteomes" id="UP000190625">
    <property type="component" value="Unassembled WGS sequence"/>
</dbReference>
<feature type="transmembrane region" description="Helical" evidence="1">
    <location>
        <begin position="77"/>
        <end position="98"/>
    </location>
</feature>
<evidence type="ECO:0000256" key="1">
    <source>
        <dbReference type="SAM" id="Phobius"/>
    </source>
</evidence>
<keyword evidence="1" id="KW-0472">Membrane</keyword>
<gene>
    <name evidence="2" type="ORF">SAMN02745118_01693</name>
</gene>
<evidence type="ECO:0000313" key="3">
    <source>
        <dbReference type="Proteomes" id="UP000190625"/>
    </source>
</evidence>
<keyword evidence="1" id="KW-1133">Transmembrane helix</keyword>
<dbReference type="OrthoDB" id="1683367at2"/>
<name>A0A1T4N561_9FIRM</name>
<sequence>MNIILVGLIAAVVTMLINRYLVAEAGNLVIIYLVPFVEEVVKSFSAYFWQTNILLVHLVFGAIEAIYDFYSTSEHGVLAGSFSLLGHFAFGYITLFIYLKSNSILLGVLAATTVHTLWNYIVLTKIGGN</sequence>
<evidence type="ECO:0008006" key="4">
    <source>
        <dbReference type="Google" id="ProtNLM"/>
    </source>
</evidence>
<reference evidence="3" key="1">
    <citation type="submission" date="2017-02" db="EMBL/GenBank/DDBJ databases">
        <authorList>
            <person name="Varghese N."/>
            <person name="Submissions S."/>
        </authorList>
    </citation>
    <scope>NUCLEOTIDE SEQUENCE [LARGE SCALE GENOMIC DNA]</scope>
    <source>
        <strain evidence="3">ATCC BAA-73</strain>
    </source>
</reference>